<dbReference type="AlphaFoldDB" id="A0A699RX61"/>
<organism evidence="1">
    <name type="scientific">Tanacetum cinerariifolium</name>
    <name type="common">Dalmatian daisy</name>
    <name type="synonym">Chrysanthemum cinerariifolium</name>
    <dbReference type="NCBI Taxonomy" id="118510"/>
    <lineage>
        <taxon>Eukaryota</taxon>
        <taxon>Viridiplantae</taxon>
        <taxon>Streptophyta</taxon>
        <taxon>Embryophyta</taxon>
        <taxon>Tracheophyta</taxon>
        <taxon>Spermatophyta</taxon>
        <taxon>Magnoliopsida</taxon>
        <taxon>eudicotyledons</taxon>
        <taxon>Gunneridae</taxon>
        <taxon>Pentapetalae</taxon>
        <taxon>asterids</taxon>
        <taxon>campanulids</taxon>
        <taxon>Asterales</taxon>
        <taxon>Asteraceae</taxon>
        <taxon>Asteroideae</taxon>
        <taxon>Anthemideae</taxon>
        <taxon>Anthemidinae</taxon>
        <taxon>Tanacetum</taxon>
    </lineage>
</organism>
<evidence type="ECO:0000313" key="1">
    <source>
        <dbReference type="EMBL" id="GFC90318.1"/>
    </source>
</evidence>
<feature type="non-terminal residue" evidence="1">
    <location>
        <position position="1"/>
    </location>
</feature>
<reference evidence="1" key="1">
    <citation type="journal article" date="2019" name="Sci. Rep.">
        <title>Draft genome of Tanacetum cinerariifolium, the natural source of mosquito coil.</title>
        <authorList>
            <person name="Yamashiro T."/>
            <person name="Shiraishi A."/>
            <person name="Satake H."/>
            <person name="Nakayama K."/>
        </authorList>
    </citation>
    <scope>NUCLEOTIDE SEQUENCE</scope>
</reference>
<dbReference type="PANTHER" id="PTHR34213">
    <property type="entry name" value="NUCLEAR TRANSPORT FACTOR 2 (NTF2) FAMILY PROTEIN"/>
    <property type="match status" value="1"/>
</dbReference>
<dbReference type="EMBL" id="BKCJ011125599">
    <property type="protein sequence ID" value="GFC90318.1"/>
    <property type="molecule type" value="Genomic_DNA"/>
</dbReference>
<name>A0A699RX61_TANCI</name>
<sequence>VKQIKSAFYSLSKVFRESKIAEYNIKENMLPDGKRE</sequence>
<proteinExistence type="predicted"/>
<feature type="non-terminal residue" evidence="1">
    <location>
        <position position="36"/>
    </location>
</feature>
<comment type="caution">
    <text evidence="1">The sequence shown here is derived from an EMBL/GenBank/DDBJ whole genome shotgun (WGS) entry which is preliminary data.</text>
</comment>
<dbReference type="PANTHER" id="PTHR34213:SF2">
    <property type="entry name" value="NUCLEAR TRANSPORT FACTOR 2 (NTF2) FAMILY PROTEIN"/>
    <property type="match status" value="1"/>
</dbReference>
<gene>
    <name evidence="1" type="ORF">Tci_862288</name>
</gene>
<protein>
    <submittedName>
        <fullName evidence="1">Putative NTF2-like domain-containing protein</fullName>
    </submittedName>
</protein>
<accession>A0A699RX61</accession>